<dbReference type="STRING" id="59843.A3958_24890"/>
<organism evidence="2 3">
    <name type="scientific">Paenibacillus glucanolyticus</name>
    <dbReference type="NCBI Taxonomy" id="59843"/>
    <lineage>
        <taxon>Bacteria</taxon>
        <taxon>Bacillati</taxon>
        <taxon>Bacillota</taxon>
        <taxon>Bacilli</taxon>
        <taxon>Bacillales</taxon>
        <taxon>Paenibacillaceae</taxon>
        <taxon>Paenibacillus</taxon>
    </lineage>
</organism>
<dbReference type="Gene3D" id="1.10.260.40">
    <property type="entry name" value="lambda repressor-like DNA-binding domains"/>
    <property type="match status" value="1"/>
</dbReference>
<keyword evidence="3" id="KW-1185">Reference proteome</keyword>
<dbReference type="GeneID" id="97554917"/>
<protein>
    <submittedName>
        <fullName evidence="2">Transcriptional regulator</fullName>
    </submittedName>
</protein>
<sequence length="462" mass="54194">MEMTATIREQMEEFLHKNEMTINRFAEISEVNSGTLSNILNGNRPISMQQLDRITAGMGLEEGYFYELYIDECIFHATPDWRRLGPFLHRCADLGKLDCLDKAVRMTMDNISYSPLLFETAEVFFREGKHEAAVLLYKSVAESERFQHSERLALCQYRLFTLELGDDQEVNSRAAVYFEPYIDRLDEVYQLDALRELINLNVSLNRWNKVDELTDKMGRIASIQYQYEVGMFGQEEERSKPIVFYKLYSHLIKATVYYERGAYDLALKYVSMYSDPEWLKNESNEEELRIIKQFSEWAEANRYLYKLMAGNDGALSEYVKYITDKEDEIFLAICNIMIAANRYQLQVDHILEKFKSYIGFKKQKNHIGVIFQQITVDRYTRLLAELGIYYLNLKQFDKGLELILDSLEKSIAINSDSGMLRCMGLFEQFRSFSTLELQQRYRSLVCEVQKLNDKKIGLSVSY</sequence>
<dbReference type="InterPro" id="IPR010982">
    <property type="entry name" value="Lambda_DNA-bd_dom_sf"/>
</dbReference>
<reference evidence="2" key="1">
    <citation type="journal article" date="2016" name="Genome Announc.">
        <title>Draft genomes of two strains of Paenibacillus glucanolyticus with capability to degrade lignocellulose.</title>
        <authorList>
            <person name="Mathews S.L."/>
            <person name="Pawlak J."/>
            <person name="Grunden A.M."/>
        </authorList>
    </citation>
    <scope>NUCLEOTIDE SEQUENCE [LARGE SCALE GENOMIC DNA]</scope>
    <source>
        <strain evidence="2">SLM1</strain>
    </source>
</reference>
<dbReference type="SUPFAM" id="SSF47413">
    <property type="entry name" value="lambda repressor-like DNA-binding domains"/>
    <property type="match status" value="1"/>
</dbReference>
<dbReference type="GO" id="GO:0003677">
    <property type="term" value="F:DNA binding"/>
    <property type="evidence" value="ECO:0007669"/>
    <property type="project" value="InterPro"/>
</dbReference>
<evidence type="ECO:0000259" key="1">
    <source>
        <dbReference type="PROSITE" id="PS50943"/>
    </source>
</evidence>
<name>A0A163G042_9BACL</name>
<accession>A0A163G042</accession>
<dbReference type="EMBL" id="LWMH01000002">
    <property type="protein sequence ID" value="KZS44661.1"/>
    <property type="molecule type" value="Genomic_DNA"/>
</dbReference>
<dbReference type="PROSITE" id="PS50943">
    <property type="entry name" value="HTH_CROC1"/>
    <property type="match status" value="1"/>
</dbReference>
<evidence type="ECO:0000313" key="2">
    <source>
        <dbReference type="EMBL" id="KZS44661.1"/>
    </source>
</evidence>
<dbReference type="AlphaFoldDB" id="A0A163G042"/>
<proteinExistence type="predicted"/>
<dbReference type="InterPro" id="IPR001387">
    <property type="entry name" value="Cro/C1-type_HTH"/>
</dbReference>
<dbReference type="OrthoDB" id="2470416at2"/>
<evidence type="ECO:0000313" key="3">
    <source>
        <dbReference type="Proteomes" id="UP000076796"/>
    </source>
</evidence>
<dbReference type="SMART" id="SM00530">
    <property type="entry name" value="HTH_XRE"/>
    <property type="match status" value="1"/>
</dbReference>
<dbReference type="CDD" id="cd00093">
    <property type="entry name" value="HTH_XRE"/>
    <property type="match status" value="1"/>
</dbReference>
<dbReference type="Proteomes" id="UP000076796">
    <property type="component" value="Unassembled WGS sequence"/>
</dbReference>
<comment type="caution">
    <text evidence="2">The sequence shown here is derived from an EMBL/GenBank/DDBJ whole genome shotgun (WGS) entry which is preliminary data.</text>
</comment>
<gene>
    <name evidence="2" type="ORF">AWU65_26160</name>
</gene>
<feature type="domain" description="HTH cro/C1-type" evidence="1">
    <location>
        <begin position="11"/>
        <end position="65"/>
    </location>
</feature>
<dbReference type="RefSeq" id="WP_063480511.1">
    <property type="nucleotide sequence ID" value="NZ_CP147845.1"/>
</dbReference>